<evidence type="ECO:0000259" key="6">
    <source>
        <dbReference type="PROSITE" id="PS51737"/>
    </source>
</evidence>
<comment type="caution">
    <text evidence="7">The sequence shown here is derived from an EMBL/GenBank/DDBJ whole genome shotgun (WGS) entry which is preliminary data.</text>
</comment>
<feature type="domain" description="Resolvase/invertase-type recombinase catalytic" evidence="5">
    <location>
        <begin position="2"/>
        <end position="150"/>
    </location>
</feature>
<dbReference type="CDD" id="cd00338">
    <property type="entry name" value="Ser_Recombinase"/>
    <property type="match status" value="1"/>
</dbReference>
<dbReference type="PANTHER" id="PTHR30461:SF23">
    <property type="entry name" value="DNA RECOMBINASE-RELATED"/>
    <property type="match status" value="1"/>
</dbReference>
<accession>A0ABT2S409</accession>
<dbReference type="InterPro" id="IPR006118">
    <property type="entry name" value="Recombinase_CS"/>
</dbReference>
<evidence type="ECO:0000256" key="4">
    <source>
        <dbReference type="PROSITE-ProRule" id="PRU10137"/>
    </source>
</evidence>
<reference evidence="7 8" key="1">
    <citation type="journal article" date="2021" name="ISME Commun">
        <title>Automated analysis of genomic sequences facilitates high-throughput and comprehensive description of bacteria.</title>
        <authorList>
            <person name="Hitch T.C.A."/>
        </authorList>
    </citation>
    <scope>NUCLEOTIDE SEQUENCE [LARGE SCALE GENOMIC DNA]</scope>
    <source>
        <strain evidence="7 8">Sanger_02</strain>
    </source>
</reference>
<dbReference type="PROSITE" id="PS51736">
    <property type="entry name" value="RECOMBINASES_3"/>
    <property type="match status" value="1"/>
</dbReference>
<keyword evidence="3" id="KW-0233">DNA recombination</keyword>
<feature type="domain" description="Recombinase" evidence="6">
    <location>
        <begin position="158"/>
        <end position="251"/>
    </location>
</feature>
<dbReference type="InterPro" id="IPR006119">
    <property type="entry name" value="Resolv_N"/>
</dbReference>
<keyword evidence="8" id="KW-1185">Reference proteome</keyword>
<dbReference type="Gene3D" id="3.40.50.1390">
    <property type="entry name" value="Resolvase, N-terminal catalytic domain"/>
    <property type="match status" value="1"/>
</dbReference>
<feature type="active site" description="O-(5'-phospho-DNA)-serine intermediate" evidence="4">
    <location>
        <position position="10"/>
    </location>
</feature>
<keyword evidence="2" id="KW-0238">DNA-binding</keyword>
<dbReference type="InterPro" id="IPR050639">
    <property type="entry name" value="SSR_resolvase"/>
</dbReference>
<evidence type="ECO:0000313" key="8">
    <source>
        <dbReference type="Proteomes" id="UP001207605"/>
    </source>
</evidence>
<dbReference type="SUPFAM" id="SSF53041">
    <property type="entry name" value="Resolvase-like"/>
    <property type="match status" value="1"/>
</dbReference>
<dbReference type="Proteomes" id="UP001207605">
    <property type="component" value="Unassembled WGS sequence"/>
</dbReference>
<gene>
    <name evidence="7" type="ORF">OCV65_02820</name>
</gene>
<sequence length="251" mass="29024">MKAIGYIRVSTEEQSADDKYGIEVQKQAISDYADRNDFEIVCWLTDTISGAKDNRPELDKILYNADQLPAHEAVIVFKNDRVARDTKLYFYYFYTLEKRNVKLLSTEEHFSEGDDFANIYRSLLMFVAEQERKNIALRTGRGRSLKAQCGGYSGGNKPYGYYCVDGMLMQNPEERPIVETIFREHDENHTSLLDICEILYDGGYRTRKGKRFQPSTIRGILSNRPFYEGKYKYGDMGWVQGVHSPILPLEV</sequence>
<dbReference type="Pfam" id="PF00239">
    <property type="entry name" value="Resolvase"/>
    <property type="match status" value="1"/>
</dbReference>
<dbReference type="Pfam" id="PF07508">
    <property type="entry name" value="Recombinase"/>
    <property type="match status" value="1"/>
</dbReference>
<dbReference type="PROSITE" id="PS51737">
    <property type="entry name" value="RECOMBINASE_DNA_BIND"/>
    <property type="match status" value="1"/>
</dbReference>
<proteinExistence type="predicted"/>
<evidence type="ECO:0000256" key="1">
    <source>
        <dbReference type="ARBA" id="ARBA00022908"/>
    </source>
</evidence>
<name>A0ABT2S409_9FIRM</name>
<evidence type="ECO:0000313" key="7">
    <source>
        <dbReference type="EMBL" id="MCU6699172.1"/>
    </source>
</evidence>
<dbReference type="EMBL" id="JAOQJV010000002">
    <property type="protein sequence ID" value="MCU6699172.1"/>
    <property type="molecule type" value="Genomic_DNA"/>
</dbReference>
<evidence type="ECO:0000259" key="5">
    <source>
        <dbReference type="PROSITE" id="PS51736"/>
    </source>
</evidence>
<evidence type="ECO:0000256" key="3">
    <source>
        <dbReference type="ARBA" id="ARBA00023172"/>
    </source>
</evidence>
<dbReference type="InterPro" id="IPR038109">
    <property type="entry name" value="DNA_bind_recomb_sf"/>
</dbReference>
<organism evidence="7 8">
    <name type="scientific">Dorea ammoniilytica</name>
    <dbReference type="NCBI Taxonomy" id="2981788"/>
    <lineage>
        <taxon>Bacteria</taxon>
        <taxon>Bacillati</taxon>
        <taxon>Bacillota</taxon>
        <taxon>Clostridia</taxon>
        <taxon>Lachnospirales</taxon>
        <taxon>Lachnospiraceae</taxon>
        <taxon>Dorea</taxon>
    </lineage>
</organism>
<dbReference type="RefSeq" id="WP_055304198.1">
    <property type="nucleotide sequence ID" value="NZ_JAOQJV010000002.1"/>
</dbReference>
<dbReference type="InterPro" id="IPR036162">
    <property type="entry name" value="Resolvase-like_N_sf"/>
</dbReference>
<dbReference type="Gene3D" id="3.90.1750.20">
    <property type="entry name" value="Putative Large Serine Recombinase, Chain B, Domain 2"/>
    <property type="match status" value="1"/>
</dbReference>
<dbReference type="InterPro" id="IPR011109">
    <property type="entry name" value="DNA_bind_recombinase_dom"/>
</dbReference>
<dbReference type="PROSITE" id="PS00397">
    <property type="entry name" value="RECOMBINASES_1"/>
    <property type="match status" value="1"/>
</dbReference>
<evidence type="ECO:0000256" key="2">
    <source>
        <dbReference type="ARBA" id="ARBA00023125"/>
    </source>
</evidence>
<protein>
    <submittedName>
        <fullName evidence="7">Recombinase family protein</fullName>
    </submittedName>
</protein>
<dbReference type="SMART" id="SM00857">
    <property type="entry name" value="Resolvase"/>
    <property type="match status" value="1"/>
</dbReference>
<dbReference type="PANTHER" id="PTHR30461">
    <property type="entry name" value="DNA-INVERTASE FROM LAMBDOID PROPHAGE"/>
    <property type="match status" value="1"/>
</dbReference>
<keyword evidence="1" id="KW-0229">DNA integration</keyword>